<evidence type="ECO:0000313" key="4">
    <source>
        <dbReference type="Proteomes" id="UP000245591"/>
    </source>
</evidence>
<keyword evidence="4" id="KW-1185">Reference proteome</keyword>
<name>A0A2U1JA22_SMIAN</name>
<sequence length="103" mass="11675">MEQQTSKQFYFIIHDSTDPIHVARKPSVLDEHVAYLRTIKAKSHIQSVSVIKDKNGNTIGSILLCSADSKKHLKNLIENDPFVKDGIWDINTLVVHEVLLINI</sequence>
<dbReference type="Pfam" id="PF03795">
    <property type="entry name" value="YCII"/>
    <property type="match status" value="1"/>
</dbReference>
<evidence type="ECO:0000313" key="2">
    <source>
        <dbReference type="EMBL" id="PVZ97711.1"/>
    </source>
</evidence>
<comment type="caution">
    <text evidence="3">The sequence shown here is derived from an EMBL/GenBank/DDBJ whole genome shotgun (WGS) entry which is preliminary data.</text>
</comment>
<accession>A0A2U1JA22</accession>
<dbReference type="Proteomes" id="UP000245591">
    <property type="component" value="Unassembled WGS sequence"/>
</dbReference>
<dbReference type="EMBL" id="MBFU01000124">
    <property type="protein sequence ID" value="PWA01875.1"/>
    <property type="molecule type" value="Genomic_DNA"/>
</dbReference>
<dbReference type="InterPro" id="IPR011008">
    <property type="entry name" value="Dimeric_a/b-barrel"/>
</dbReference>
<dbReference type="Gene3D" id="3.30.70.1060">
    <property type="entry name" value="Dimeric alpha+beta barrel"/>
    <property type="match status" value="1"/>
</dbReference>
<gene>
    <name evidence="3" type="ORF">BB558_001991</name>
    <name evidence="2" type="ORF">BB558_006322</name>
</gene>
<protein>
    <recommendedName>
        <fullName evidence="1">YCII-related domain-containing protein</fullName>
    </recommendedName>
</protein>
<evidence type="ECO:0000259" key="1">
    <source>
        <dbReference type="Pfam" id="PF03795"/>
    </source>
</evidence>
<feature type="domain" description="YCII-related" evidence="1">
    <location>
        <begin position="11"/>
        <end position="90"/>
    </location>
</feature>
<evidence type="ECO:0000313" key="3">
    <source>
        <dbReference type="EMBL" id="PWA01875.1"/>
    </source>
</evidence>
<dbReference type="InterPro" id="IPR005545">
    <property type="entry name" value="YCII"/>
</dbReference>
<organism evidence="3 4">
    <name type="scientific">Smittium angustum</name>
    <dbReference type="NCBI Taxonomy" id="133377"/>
    <lineage>
        <taxon>Eukaryota</taxon>
        <taxon>Fungi</taxon>
        <taxon>Fungi incertae sedis</taxon>
        <taxon>Zoopagomycota</taxon>
        <taxon>Kickxellomycotina</taxon>
        <taxon>Harpellomycetes</taxon>
        <taxon>Harpellales</taxon>
        <taxon>Legeriomycetaceae</taxon>
        <taxon>Smittium</taxon>
    </lineage>
</organism>
<dbReference type="EMBL" id="MBFU01000751">
    <property type="protein sequence ID" value="PVZ97711.1"/>
    <property type="molecule type" value="Genomic_DNA"/>
</dbReference>
<dbReference type="SUPFAM" id="SSF54909">
    <property type="entry name" value="Dimeric alpha+beta barrel"/>
    <property type="match status" value="1"/>
</dbReference>
<proteinExistence type="predicted"/>
<reference evidence="3 4" key="1">
    <citation type="journal article" date="2018" name="MBio">
        <title>Comparative Genomics Reveals the Core Gene Toolbox for the Fungus-Insect Symbiosis.</title>
        <authorList>
            <person name="Wang Y."/>
            <person name="Stata M."/>
            <person name="Wang W."/>
            <person name="Stajich J.E."/>
            <person name="White M.M."/>
            <person name="Moncalvo J.M."/>
        </authorList>
    </citation>
    <scope>NUCLEOTIDE SEQUENCE [LARGE SCALE GENOMIC DNA]</scope>
    <source>
        <strain evidence="3 4">AUS-126-30</strain>
    </source>
</reference>
<dbReference type="AlphaFoldDB" id="A0A2U1JA22"/>